<dbReference type="InterPro" id="IPR000424">
    <property type="entry name" value="Primosome_PriB/ssb"/>
</dbReference>
<dbReference type="EMBL" id="VUMB01000053">
    <property type="protein sequence ID" value="MSS41812.1"/>
    <property type="molecule type" value="Genomic_DNA"/>
</dbReference>
<dbReference type="RefSeq" id="WP_154322847.1">
    <property type="nucleotide sequence ID" value="NZ_CP045695.1"/>
</dbReference>
<dbReference type="Pfam" id="PF00436">
    <property type="entry name" value="SSB"/>
    <property type="match status" value="1"/>
</dbReference>
<gene>
    <name evidence="3" type="ORF">FYJ37_16130</name>
</gene>
<comment type="caution">
    <text evidence="3">The sequence shown here is derived from an EMBL/GenBank/DDBJ whole genome shotgun (WGS) entry which is preliminary data.</text>
</comment>
<reference evidence="3 4" key="1">
    <citation type="submission" date="2019-08" db="EMBL/GenBank/DDBJ databases">
        <title>In-depth cultivation of the pig gut microbiome towards novel bacterial diversity and tailored functional studies.</title>
        <authorList>
            <person name="Wylensek D."/>
            <person name="Hitch T.C.A."/>
            <person name="Clavel T."/>
        </authorList>
    </citation>
    <scope>NUCLEOTIDE SEQUENCE [LARGE SCALE GENOMIC DNA]</scope>
    <source>
        <strain evidence="3 4">BL-389-WT-3D</strain>
    </source>
</reference>
<dbReference type="GO" id="GO:0003697">
    <property type="term" value="F:single-stranded DNA binding"/>
    <property type="evidence" value="ECO:0007669"/>
    <property type="project" value="InterPro"/>
</dbReference>
<dbReference type="SUPFAM" id="SSF50249">
    <property type="entry name" value="Nucleic acid-binding proteins"/>
    <property type="match status" value="1"/>
</dbReference>
<dbReference type="AlphaFoldDB" id="A0A844F5K7"/>
<dbReference type="Gene3D" id="2.40.50.140">
    <property type="entry name" value="Nucleic acid-binding proteins"/>
    <property type="match status" value="1"/>
</dbReference>
<keyword evidence="1 2" id="KW-0238">DNA-binding</keyword>
<dbReference type="PROSITE" id="PS50935">
    <property type="entry name" value="SSB"/>
    <property type="match status" value="1"/>
</dbReference>
<dbReference type="Proteomes" id="UP000462363">
    <property type="component" value="Unassembled WGS sequence"/>
</dbReference>
<name>A0A844F5K7_CLOSV</name>
<sequence>MSSIILVTGRVTADPVIQQGRTTGTEYINLGLATNQRGADGNDEAVFYQCYCNKFLADRLGKAGVKKGTCLLVYGELELRPFLYQKGERAGQPGLDAHITVKDWQFLPANRTDGNAMAGTANPVAGTTPPPAAPGTGPAYPGGPAMGMNGAMPANQTMQNAMGQQMPQTQAGYSMPQGNPANVAPVAGNYSGDGFTNIPESMPPQQLPFP</sequence>
<evidence type="ECO:0000313" key="4">
    <source>
        <dbReference type="Proteomes" id="UP000462363"/>
    </source>
</evidence>
<protein>
    <submittedName>
        <fullName evidence="3">Single-stranded DNA-binding protein</fullName>
    </submittedName>
</protein>
<dbReference type="InterPro" id="IPR012340">
    <property type="entry name" value="NA-bd_OB-fold"/>
</dbReference>
<proteinExistence type="predicted"/>
<accession>A0A844F5K7</accession>
<evidence type="ECO:0000256" key="1">
    <source>
        <dbReference type="ARBA" id="ARBA00023125"/>
    </source>
</evidence>
<evidence type="ECO:0000256" key="2">
    <source>
        <dbReference type="PROSITE-ProRule" id="PRU00252"/>
    </source>
</evidence>
<evidence type="ECO:0000313" key="3">
    <source>
        <dbReference type="EMBL" id="MSS41812.1"/>
    </source>
</evidence>
<organism evidence="3 4">
    <name type="scientific">Clostridium scindens (strain JCM 10418 / VPI 12708)</name>
    <dbReference type="NCBI Taxonomy" id="29347"/>
    <lineage>
        <taxon>Bacteria</taxon>
        <taxon>Bacillati</taxon>
        <taxon>Bacillota</taxon>
        <taxon>Clostridia</taxon>
        <taxon>Lachnospirales</taxon>
        <taxon>Lachnospiraceae</taxon>
    </lineage>
</organism>